<dbReference type="InterPro" id="IPR000559">
    <property type="entry name" value="Formate_THF_ligase"/>
</dbReference>
<reference evidence="5" key="1">
    <citation type="journal article" date="2023" name="IScience">
        <title>Live-bearing cockroach genome reveals convergent evolutionary mechanisms linked to viviparity in insects and beyond.</title>
        <authorList>
            <person name="Fouks B."/>
            <person name="Harrison M.C."/>
            <person name="Mikhailova A.A."/>
            <person name="Marchal E."/>
            <person name="English S."/>
            <person name="Carruthers M."/>
            <person name="Jennings E.C."/>
            <person name="Chiamaka E.L."/>
            <person name="Frigard R.A."/>
            <person name="Pippel M."/>
            <person name="Attardo G.M."/>
            <person name="Benoit J.B."/>
            <person name="Bornberg-Bauer E."/>
            <person name="Tobe S.S."/>
        </authorList>
    </citation>
    <scope>NUCLEOTIDE SEQUENCE</scope>
    <source>
        <strain evidence="5">Stay&amp;Tobe</strain>
    </source>
</reference>
<evidence type="ECO:0000256" key="2">
    <source>
        <dbReference type="ARBA" id="ARBA00022598"/>
    </source>
</evidence>
<protein>
    <submittedName>
        <fullName evidence="5">Uncharacterized protein</fullName>
    </submittedName>
</protein>
<organism evidence="5 6">
    <name type="scientific">Diploptera punctata</name>
    <name type="common">Pacific beetle cockroach</name>
    <dbReference type="NCBI Taxonomy" id="6984"/>
    <lineage>
        <taxon>Eukaryota</taxon>
        <taxon>Metazoa</taxon>
        <taxon>Ecdysozoa</taxon>
        <taxon>Arthropoda</taxon>
        <taxon>Hexapoda</taxon>
        <taxon>Insecta</taxon>
        <taxon>Pterygota</taxon>
        <taxon>Neoptera</taxon>
        <taxon>Polyneoptera</taxon>
        <taxon>Dictyoptera</taxon>
        <taxon>Blattodea</taxon>
        <taxon>Blaberoidea</taxon>
        <taxon>Blaberidae</taxon>
        <taxon>Diplopterinae</taxon>
        <taxon>Diploptera</taxon>
    </lineage>
</organism>
<dbReference type="EMBL" id="JASPKZ010009812">
    <property type="protein sequence ID" value="KAJ9575957.1"/>
    <property type="molecule type" value="Genomic_DNA"/>
</dbReference>
<name>A0AAD7Z999_DIPPU</name>
<sequence>DIVIARSQEPKDVSQLAEEIGLFSNEIHQYCCKKAKIDVSVLKRLEKRKSCKYIIVAGCDHVF</sequence>
<dbReference type="GO" id="GO:0005524">
    <property type="term" value="F:ATP binding"/>
    <property type="evidence" value="ECO:0007669"/>
    <property type="project" value="UniProtKB-KW"/>
</dbReference>
<dbReference type="Gene3D" id="3.40.50.300">
    <property type="entry name" value="P-loop containing nucleotide triphosphate hydrolases"/>
    <property type="match status" value="1"/>
</dbReference>
<keyword evidence="3" id="KW-0547">Nucleotide-binding</keyword>
<dbReference type="Proteomes" id="UP001233999">
    <property type="component" value="Unassembled WGS sequence"/>
</dbReference>
<dbReference type="AlphaFoldDB" id="A0AAD7Z999"/>
<dbReference type="SUPFAM" id="SSF52540">
    <property type="entry name" value="P-loop containing nucleoside triphosphate hydrolases"/>
    <property type="match status" value="1"/>
</dbReference>
<feature type="non-terminal residue" evidence="5">
    <location>
        <position position="1"/>
    </location>
</feature>
<proteinExistence type="predicted"/>
<feature type="non-terminal residue" evidence="5">
    <location>
        <position position="63"/>
    </location>
</feature>
<accession>A0AAD7Z999</accession>
<gene>
    <name evidence="5" type="ORF">L9F63_007184</name>
</gene>
<evidence type="ECO:0000256" key="4">
    <source>
        <dbReference type="ARBA" id="ARBA00022840"/>
    </source>
</evidence>
<keyword evidence="2" id="KW-0436">Ligase</keyword>
<keyword evidence="1" id="KW-0554">One-carbon metabolism</keyword>
<evidence type="ECO:0000256" key="1">
    <source>
        <dbReference type="ARBA" id="ARBA00022563"/>
    </source>
</evidence>
<dbReference type="GO" id="GO:0004329">
    <property type="term" value="F:formate-tetrahydrofolate ligase activity"/>
    <property type="evidence" value="ECO:0007669"/>
    <property type="project" value="InterPro"/>
</dbReference>
<dbReference type="Pfam" id="PF01268">
    <property type="entry name" value="FTHFS"/>
    <property type="match status" value="1"/>
</dbReference>
<keyword evidence="6" id="KW-1185">Reference proteome</keyword>
<evidence type="ECO:0000256" key="3">
    <source>
        <dbReference type="ARBA" id="ARBA00022741"/>
    </source>
</evidence>
<reference evidence="5" key="2">
    <citation type="submission" date="2023-05" db="EMBL/GenBank/DDBJ databases">
        <authorList>
            <person name="Fouks B."/>
        </authorList>
    </citation>
    <scope>NUCLEOTIDE SEQUENCE</scope>
    <source>
        <strain evidence="5">Stay&amp;Tobe</strain>
        <tissue evidence="5">Testes</tissue>
    </source>
</reference>
<evidence type="ECO:0000313" key="5">
    <source>
        <dbReference type="EMBL" id="KAJ9575957.1"/>
    </source>
</evidence>
<comment type="caution">
    <text evidence="5">The sequence shown here is derived from an EMBL/GenBank/DDBJ whole genome shotgun (WGS) entry which is preliminary data.</text>
</comment>
<dbReference type="InterPro" id="IPR027417">
    <property type="entry name" value="P-loop_NTPase"/>
</dbReference>
<evidence type="ECO:0000313" key="6">
    <source>
        <dbReference type="Proteomes" id="UP001233999"/>
    </source>
</evidence>
<keyword evidence="4" id="KW-0067">ATP-binding</keyword>
<dbReference type="GO" id="GO:0006730">
    <property type="term" value="P:one-carbon metabolic process"/>
    <property type="evidence" value="ECO:0007669"/>
    <property type="project" value="UniProtKB-KW"/>
</dbReference>